<evidence type="ECO:0000256" key="2">
    <source>
        <dbReference type="ARBA" id="ARBA00004286"/>
    </source>
</evidence>
<proteinExistence type="predicted"/>
<name>Q49BJ6_9MUSC</name>
<feature type="compositionally biased region" description="Polar residues" evidence="5">
    <location>
        <begin position="94"/>
        <end position="104"/>
    </location>
</feature>
<feature type="compositionally biased region" description="Basic and acidic residues" evidence="5">
    <location>
        <begin position="291"/>
        <end position="317"/>
    </location>
</feature>
<evidence type="ECO:0000313" key="7">
    <source>
        <dbReference type="EMBL" id="AAY34008.1"/>
    </source>
</evidence>
<protein>
    <submittedName>
        <fullName evidence="7">Rhino</fullName>
    </submittedName>
</protein>
<dbReference type="SMART" id="SM00298">
    <property type="entry name" value="CHROMO"/>
    <property type="match status" value="1"/>
</dbReference>
<evidence type="ECO:0000256" key="4">
    <source>
        <dbReference type="ARBA" id="ARBA00023242"/>
    </source>
</evidence>
<sequence length="518" mass="58749">MSLGGRRTHYRQVVNPIPIDDPNEKFEVEKIIGKRFVQGWPQVLVKWKGFPDENNSWEPMENVGNAMLLLCAFEAECYRLKHSALTALEHDMTPSPSTSGVSLTEQSSQESRRSKKHSRSKKENHSPTEELNRNQKGKEKVGKPAGPKHIIKTVPKTPTELPSSSHSGNGPKEIEMSPSSTKKTHKFHRPIRALNLSESSDEETPGVKQQAKPKSPKPRRILDFPQENETSMAPPRTAYAVPQHRKETETLQKASQLSDSDSSSSSSSSSSGSSSSSESSTSSSTLTEDLEGVKEITSLDRIRKEARKWEADKREAKFGGLMQNSPNIGPYKMRQPEPEMTRQQNVVISLLSSDEDPVDLELQRIHGNLTQKQNHWNFPEPIKKPPKKETKPRQASKRPISRSVPNKELSMLLADQREWISPPKLDIKTEPTESSPERPAGKSIPDWKMRERKHPFGFKRGMELDKVHHGYQVGEDFFLFVTWKGCKTCDSVLMQNLKKSHPMKVMEYLQSLKREIRK</sequence>
<dbReference type="EMBL" id="AY944338">
    <property type="protein sequence ID" value="AAY34008.1"/>
    <property type="molecule type" value="Genomic_DNA"/>
</dbReference>
<feature type="compositionally biased region" description="Basic and acidic residues" evidence="5">
    <location>
        <begin position="425"/>
        <end position="446"/>
    </location>
</feature>
<dbReference type="Pfam" id="PF00385">
    <property type="entry name" value="Chromo"/>
    <property type="match status" value="1"/>
</dbReference>
<feature type="compositionally biased region" description="Low complexity" evidence="5">
    <location>
        <begin position="257"/>
        <end position="287"/>
    </location>
</feature>
<dbReference type="AlphaFoldDB" id="Q49BJ6"/>
<evidence type="ECO:0000256" key="3">
    <source>
        <dbReference type="ARBA" id="ARBA00022454"/>
    </source>
</evidence>
<evidence type="ECO:0000256" key="1">
    <source>
        <dbReference type="ARBA" id="ARBA00004123"/>
    </source>
</evidence>
<feature type="region of interest" description="Disordered" evidence="5">
    <location>
        <begin position="373"/>
        <end position="407"/>
    </location>
</feature>
<dbReference type="GO" id="GO:0005694">
    <property type="term" value="C:chromosome"/>
    <property type="evidence" value="ECO:0007669"/>
    <property type="project" value="UniProtKB-SubCell"/>
</dbReference>
<reference evidence="7" key="1">
    <citation type="journal article" date="2005" name="PLoS Genet.">
        <title>Positive Selection Drives the Evolution of rhino, a Member of the Heterochromatin Protein 1 Family in Drosophila.</title>
        <authorList>
            <person name="Vermaak D."/>
            <person name="Henikoff S."/>
            <person name="Malik H.S."/>
        </authorList>
    </citation>
    <scope>NUCLEOTIDE SEQUENCE</scope>
</reference>
<feature type="compositionally biased region" description="Basic residues" evidence="5">
    <location>
        <begin position="182"/>
        <end position="191"/>
    </location>
</feature>
<dbReference type="InterPro" id="IPR016197">
    <property type="entry name" value="Chromo-like_dom_sf"/>
</dbReference>
<feature type="compositionally biased region" description="Basic and acidic residues" evidence="5">
    <location>
        <begin position="121"/>
        <end position="142"/>
    </location>
</feature>
<dbReference type="Gene3D" id="2.40.50.40">
    <property type="match status" value="2"/>
</dbReference>
<feature type="domain" description="Chromo" evidence="6">
    <location>
        <begin position="26"/>
        <end position="76"/>
    </location>
</feature>
<evidence type="ECO:0000256" key="5">
    <source>
        <dbReference type="SAM" id="MobiDB-lite"/>
    </source>
</evidence>
<feature type="region of interest" description="Disordered" evidence="5">
    <location>
        <begin position="90"/>
        <end position="341"/>
    </location>
</feature>
<dbReference type="InterPro" id="IPR000953">
    <property type="entry name" value="Chromo/chromo_shadow_dom"/>
</dbReference>
<keyword evidence="4" id="KW-0539">Nucleus</keyword>
<evidence type="ECO:0000259" key="6">
    <source>
        <dbReference type="PROSITE" id="PS50013"/>
    </source>
</evidence>
<dbReference type="PANTHER" id="PTHR22812">
    <property type="entry name" value="CHROMOBOX PROTEIN"/>
    <property type="match status" value="1"/>
</dbReference>
<gene>
    <name evidence="7" type="primary">rhi</name>
</gene>
<dbReference type="InterPro" id="IPR023780">
    <property type="entry name" value="Chromo_domain"/>
</dbReference>
<feature type="region of interest" description="Disordered" evidence="5">
    <location>
        <begin position="422"/>
        <end position="446"/>
    </location>
</feature>
<dbReference type="PROSITE" id="PS50013">
    <property type="entry name" value="CHROMO_2"/>
    <property type="match status" value="1"/>
</dbReference>
<dbReference type="SUPFAM" id="SSF54160">
    <property type="entry name" value="Chromo domain-like"/>
    <property type="match status" value="2"/>
</dbReference>
<accession>Q49BJ6</accession>
<organism evidence="7">
    <name type="scientific">Drosophila paralutea</name>
    <dbReference type="NCBI Taxonomy" id="186284"/>
    <lineage>
        <taxon>Eukaryota</taxon>
        <taxon>Metazoa</taxon>
        <taxon>Ecdysozoa</taxon>
        <taxon>Arthropoda</taxon>
        <taxon>Hexapoda</taxon>
        <taxon>Insecta</taxon>
        <taxon>Pterygota</taxon>
        <taxon>Neoptera</taxon>
        <taxon>Endopterygota</taxon>
        <taxon>Diptera</taxon>
        <taxon>Brachycera</taxon>
        <taxon>Muscomorpha</taxon>
        <taxon>Ephydroidea</taxon>
        <taxon>Drosophilidae</taxon>
        <taxon>Drosophila</taxon>
        <taxon>Sophophora</taxon>
    </lineage>
</organism>
<dbReference type="InterPro" id="IPR051219">
    <property type="entry name" value="Heterochromatin_chromo-domain"/>
</dbReference>
<comment type="subcellular location">
    <subcellularLocation>
        <location evidence="2">Chromosome</location>
    </subcellularLocation>
    <subcellularLocation>
        <location evidence="1">Nucleus</location>
    </subcellularLocation>
</comment>
<feature type="compositionally biased region" description="Basic and acidic residues" evidence="5">
    <location>
        <begin position="381"/>
        <end position="392"/>
    </location>
</feature>
<dbReference type="GO" id="GO:0005634">
    <property type="term" value="C:nucleus"/>
    <property type="evidence" value="ECO:0007669"/>
    <property type="project" value="UniProtKB-SubCell"/>
</dbReference>
<keyword evidence="3" id="KW-0158">Chromosome</keyword>